<keyword evidence="7" id="KW-1185">Reference proteome</keyword>
<evidence type="ECO:0000313" key="7">
    <source>
        <dbReference type="Proteomes" id="UP000198281"/>
    </source>
</evidence>
<dbReference type="GO" id="GO:0046872">
    <property type="term" value="F:metal ion binding"/>
    <property type="evidence" value="ECO:0007669"/>
    <property type="project" value="UniProtKB-KW"/>
</dbReference>
<keyword evidence="4" id="KW-0106">Calcium</keyword>
<dbReference type="Gene3D" id="3.40.720.10">
    <property type="entry name" value="Alkaline Phosphatase, subunit A"/>
    <property type="match status" value="1"/>
</dbReference>
<dbReference type="CDD" id="cd16025">
    <property type="entry name" value="PAS_like"/>
    <property type="match status" value="1"/>
</dbReference>
<dbReference type="InterPro" id="IPR024607">
    <property type="entry name" value="Sulfatase_CS"/>
</dbReference>
<dbReference type="Proteomes" id="UP000198281">
    <property type="component" value="Unassembled WGS sequence"/>
</dbReference>
<dbReference type="InterPro" id="IPR050738">
    <property type="entry name" value="Sulfatase"/>
</dbReference>
<reference evidence="7" key="1">
    <citation type="submission" date="2017-06" db="EMBL/GenBank/DDBJ databases">
        <authorList>
            <person name="Varghese N."/>
            <person name="Submissions S."/>
        </authorList>
    </citation>
    <scope>NUCLEOTIDE SEQUENCE [LARGE SCALE GENOMIC DNA]</scope>
    <source>
        <strain evidence="7">LNB2</strain>
    </source>
</reference>
<proteinExistence type="inferred from homology"/>
<keyword evidence="3" id="KW-0378">Hydrolase</keyword>
<dbReference type="PANTHER" id="PTHR42693">
    <property type="entry name" value="ARYLSULFATASE FAMILY MEMBER"/>
    <property type="match status" value="1"/>
</dbReference>
<dbReference type="SUPFAM" id="SSF53649">
    <property type="entry name" value="Alkaline phosphatase-like"/>
    <property type="match status" value="1"/>
</dbReference>
<dbReference type="PROSITE" id="PS00149">
    <property type="entry name" value="SULFATASE_2"/>
    <property type="match status" value="1"/>
</dbReference>
<dbReference type="InterPro" id="IPR000917">
    <property type="entry name" value="Sulfatase_N"/>
</dbReference>
<dbReference type="PANTHER" id="PTHR42693:SF43">
    <property type="entry name" value="BLL2667 PROTEIN"/>
    <property type="match status" value="1"/>
</dbReference>
<comment type="similarity">
    <text evidence="1">Belongs to the sulfatase family.</text>
</comment>
<dbReference type="Gene3D" id="3.30.1120.10">
    <property type="match status" value="1"/>
</dbReference>
<name>A0A239FXF6_9SPHN</name>
<gene>
    <name evidence="6" type="ORF">SAMN06295912_11097</name>
</gene>
<dbReference type="EMBL" id="FZOS01000010">
    <property type="protein sequence ID" value="SNS61866.1"/>
    <property type="molecule type" value="Genomic_DNA"/>
</dbReference>
<protein>
    <submittedName>
        <fullName evidence="6">Arylsulfatase</fullName>
    </submittedName>
</protein>
<evidence type="ECO:0000259" key="5">
    <source>
        <dbReference type="Pfam" id="PF00884"/>
    </source>
</evidence>
<sequence>MALKEYSAGQAFNGVIGRTFDVSEPSWPAPLRAKEGMPNVLFIILDDTGFGHLGCYGSPIHTPNIDALAADGLRYANMHTTALCSPSRSCFITGRNHHSNGMSCITEGSTGFPGGNGIIPFENGFISEILLEQGYNTYAIGKWHLTPTEQTSAAGPYNRWPLGRGFERYYGFLGGDTHQYYPELVRDNTQTEPEKTPEEGYHLTPDLVAQAKAMIADAKQVAPQKPFYMYFCTGAQHAPHHVPKEWADKYKGKFDGGWDAYREETFARQKKMGLVTKDAELSRHDPDVQDWGKLPENERRLYARMMEVFAGFLEHTDHYIGELIAFLKEIGEYDNTLIMLVSDNGSSAEGGPSGSVNENKFFNNVPDDLEQNLAAIDDIGGPKYFNHFPWGWTHAGNTPFRRWKRETYRGGVSDPFIVSWPKGIKAKGEIRTQFCHAIDLVPTALDCCGVEPPAAIRGVTQAPIEGFSLKNTFDDAKAEGLHKTQYFEMFGHRSLYHDGWRAVCPWPGISFVESGRSFGDPLDHDMLTKLDAEGWELYNLAKDPAETSNLADKERARLIEMIGMWYAEAGKYNVLPIDSRGTLRLGEPRPQIAVGRTKYIYYPGTQVVPGNAAPRVLNVAHSVSVHVTMPKDGAEGAVFTMGGNDGGFVLYVKGGKLIYGYNYVADQRFKVVSDSDVPAGDHVLSFEFTPTGKPDLAKGKGTPATVKLLVDGKQVGQGDMPVTIPIQLGLGAGVCVGSDNGSPVMLADEYKPPFAFTGTIHKALVDVTGEPLEDKDELIQAYLKSAMARQ</sequence>
<accession>A0A239FXF6</accession>
<keyword evidence="2" id="KW-0479">Metal-binding</keyword>
<dbReference type="OrthoDB" id="9803751at2"/>
<dbReference type="GO" id="GO:0016787">
    <property type="term" value="F:hydrolase activity"/>
    <property type="evidence" value="ECO:0007669"/>
    <property type="project" value="UniProtKB-KW"/>
</dbReference>
<evidence type="ECO:0000256" key="2">
    <source>
        <dbReference type="ARBA" id="ARBA00022723"/>
    </source>
</evidence>
<evidence type="ECO:0000313" key="6">
    <source>
        <dbReference type="EMBL" id="SNS61866.1"/>
    </source>
</evidence>
<evidence type="ECO:0000256" key="1">
    <source>
        <dbReference type="ARBA" id="ARBA00008779"/>
    </source>
</evidence>
<dbReference type="PROSITE" id="PS00523">
    <property type="entry name" value="SULFATASE_1"/>
    <property type="match status" value="1"/>
</dbReference>
<evidence type="ECO:0000256" key="4">
    <source>
        <dbReference type="ARBA" id="ARBA00022837"/>
    </source>
</evidence>
<evidence type="ECO:0000256" key="3">
    <source>
        <dbReference type="ARBA" id="ARBA00022801"/>
    </source>
</evidence>
<organism evidence="6 7">
    <name type="scientific">Edaphosphingomonas laterariae</name>
    <dbReference type="NCBI Taxonomy" id="861865"/>
    <lineage>
        <taxon>Bacteria</taxon>
        <taxon>Pseudomonadati</taxon>
        <taxon>Pseudomonadota</taxon>
        <taxon>Alphaproteobacteria</taxon>
        <taxon>Sphingomonadales</taxon>
        <taxon>Rhizorhabdaceae</taxon>
        <taxon>Edaphosphingomonas</taxon>
    </lineage>
</organism>
<dbReference type="AlphaFoldDB" id="A0A239FXF6"/>
<dbReference type="Pfam" id="PF00884">
    <property type="entry name" value="Sulfatase"/>
    <property type="match status" value="1"/>
</dbReference>
<feature type="domain" description="Sulfatase N-terminal" evidence="5">
    <location>
        <begin position="38"/>
        <end position="450"/>
    </location>
</feature>
<dbReference type="InterPro" id="IPR017850">
    <property type="entry name" value="Alkaline_phosphatase_core_sf"/>
</dbReference>
<dbReference type="RefSeq" id="WP_089219751.1">
    <property type="nucleotide sequence ID" value="NZ_FZOS01000010.1"/>
</dbReference>